<reference evidence="3" key="1">
    <citation type="submission" date="2022-05" db="EMBL/GenBank/DDBJ databases">
        <title>The Musa troglodytarum L. genome provides insights into the mechanism of non-climacteric behaviour and enrichment of carotenoids.</title>
        <authorList>
            <person name="Wang J."/>
        </authorList>
    </citation>
    <scope>NUCLEOTIDE SEQUENCE</scope>
    <source>
        <tissue evidence="3">Leaf</tissue>
    </source>
</reference>
<proteinExistence type="predicted"/>
<accession>A0A9E7K218</accession>
<evidence type="ECO:0000256" key="2">
    <source>
        <dbReference type="SAM" id="Phobius"/>
    </source>
</evidence>
<organism evidence="3 4">
    <name type="scientific">Musa troglodytarum</name>
    <name type="common">fe'i banana</name>
    <dbReference type="NCBI Taxonomy" id="320322"/>
    <lineage>
        <taxon>Eukaryota</taxon>
        <taxon>Viridiplantae</taxon>
        <taxon>Streptophyta</taxon>
        <taxon>Embryophyta</taxon>
        <taxon>Tracheophyta</taxon>
        <taxon>Spermatophyta</taxon>
        <taxon>Magnoliopsida</taxon>
        <taxon>Liliopsida</taxon>
        <taxon>Zingiberales</taxon>
        <taxon>Musaceae</taxon>
        <taxon>Musa</taxon>
    </lineage>
</organism>
<dbReference type="OrthoDB" id="10353474at2759"/>
<keyword evidence="2" id="KW-0472">Membrane</keyword>
<feature type="region of interest" description="Disordered" evidence="1">
    <location>
        <begin position="94"/>
        <end position="114"/>
    </location>
</feature>
<evidence type="ECO:0000313" key="3">
    <source>
        <dbReference type="EMBL" id="URE02016.1"/>
    </source>
</evidence>
<evidence type="ECO:0000256" key="1">
    <source>
        <dbReference type="SAM" id="MobiDB-lite"/>
    </source>
</evidence>
<name>A0A9E7K218_9LILI</name>
<dbReference type="AlphaFoldDB" id="A0A9E7K218"/>
<sequence>MARWLFAMLGDDSPGANSTSKTPGVLFMLGVVAATISIMAVVICNCGKSHKKRPKPQNSVVYYDSGGGGATRDRRGLGADVGVAAAAGTGAEFAATTSDGGGYRGGGGGDCGGG</sequence>
<dbReference type="Proteomes" id="UP001055439">
    <property type="component" value="Chromosome 5"/>
</dbReference>
<protein>
    <submittedName>
        <fullName evidence="3">Uncharacterized protein</fullName>
    </submittedName>
</protein>
<keyword evidence="4" id="KW-1185">Reference proteome</keyword>
<dbReference type="EMBL" id="CP097507">
    <property type="protein sequence ID" value="URE02016.1"/>
    <property type="molecule type" value="Genomic_DNA"/>
</dbReference>
<evidence type="ECO:0000313" key="4">
    <source>
        <dbReference type="Proteomes" id="UP001055439"/>
    </source>
</evidence>
<keyword evidence="2" id="KW-0812">Transmembrane</keyword>
<gene>
    <name evidence="3" type="ORF">MUK42_20247</name>
</gene>
<feature type="compositionally biased region" description="Gly residues" evidence="1">
    <location>
        <begin position="99"/>
        <end position="114"/>
    </location>
</feature>
<feature type="transmembrane region" description="Helical" evidence="2">
    <location>
        <begin position="25"/>
        <end position="46"/>
    </location>
</feature>
<keyword evidence="2" id="KW-1133">Transmembrane helix</keyword>